<evidence type="ECO:0000256" key="4">
    <source>
        <dbReference type="SAM" id="SignalP"/>
    </source>
</evidence>
<dbReference type="CDD" id="cd03784">
    <property type="entry name" value="GT1_Gtf-like"/>
    <property type="match status" value="1"/>
</dbReference>
<evidence type="ECO:0000256" key="1">
    <source>
        <dbReference type="ARBA" id="ARBA00006962"/>
    </source>
</evidence>
<sequence>MRFLLTTMSAPSHLMPLIPFAHAAQAAGHQVLVATCGPALRTATSAGLVATEAGAGNDPVTPYEDLVRRLNQERLGVGRSEQEMYALHGEVFGEIGARMLDDLVETIGTWGADAVVYPGIHAAALVAARIAGVPAVLHGYGTPLPTFSPALDYLEPHARKAGVDSVREAEVEIDVLPPSLTNFTEVAPRGGRPQHTLPMRYGAYNGGGLLPLWAMRRGERPRVVATCGSLAAMSQDGAVYREIVRGTAGLGVELVVLTAGAELSALPDPLPGHVRLVDWMPLERLLASCDAIVHHGGSGTVLSSFAAGAPQVAVPLPGTVNVTNAQTMTARGAGRTLDMDALTADTVAEAVAEVLRDATRRRAAAEVAAEIAGLPTAAETVGRVHELIG</sequence>
<organism evidence="7 8">
    <name type="scientific">Thermomonospora echinospora</name>
    <dbReference type="NCBI Taxonomy" id="1992"/>
    <lineage>
        <taxon>Bacteria</taxon>
        <taxon>Bacillati</taxon>
        <taxon>Actinomycetota</taxon>
        <taxon>Actinomycetes</taxon>
        <taxon>Streptosporangiales</taxon>
        <taxon>Thermomonosporaceae</taxon>
        <taxon>Thermomonospora</taxon>
    </lineage>
</organism>
<protein>
    <submittedName>
        <fullName evidence="7">Glycosyltransferase</fullName>
    </submittedName>
</protein>
<dbReference type="RefSeq" id="WP_103941974.1">
    <property type="nucleotide sequence ID" value="NZ_FNVO01000016.1"/>
</dbReference>
<gene>
    <name evidence="7" type="ORF">SAMN04489712_11641</name>
</gene>
<accession>A0A1H6DEJ4</accession>
<dbReference type="Pfam" id="PF06722">
    <property type="entry name" value="EryCIII-like_C"/>
    <property type="match status" value="1"/>
</dbReference>
<evidence type="ECO:0000259" key="6">
    <source>
        <dbReference type="Pfam" id="PF21036"/>
    </source>
</evidence>
<dbReference type="InterPro" id="IPR048284">
    <property type="entry name" value="EryCIII-like_N"/>
</dbReference>
<feature type="domain" description="Erythromycin biosynthesis protein CIII-like C-terminal" evidence="5">
    <location>
        <begin position="255"/>
        <end position="387"/>
    </location>
</feature>
<keyword evidence="4" id="KW-0732">Signal</keyword>
<proteinExistence type="inferred from homology"/>
<dbReference type="PANTHER" id="PTHR48050:SF13">
    <property type="entry name" value="STEROL 3-BETA-GLUCOSYLTRANSFERASE UGT80A2"/>
    <property type="match status" value="1"/>
</dbReference>
<reference evidence="8" key="1">
    <citation type="submission" date="2016-10" db="EMBL/GenBank/DDBJ databases">
        <authorList>
            <person name="Varghese N."/>
            <person name="Submissions S."/>
        </authorList>
    </citation>
    <scope>NUCLEOTIDE SEQUENCE [LARGE SCALE GENOMIC DNA]</scope>
    <source>
        <strain evidence="8">DSM 43163</strain>
    </source>
</reference>
<feature type="signal peptide" evidence="4">
    <location>
        <begin position="1"/>
        <end position="23"/>
    </location>
</feature>
<dbReference type="AlphaFoldDB" id="A0A1H6DEJ4"/>
<dbReference type="InterPro" id="IPR010610">
    <property type="entry name" value="EryCIII-like_C"/>
</dbReference>
<keyword evidence="3 7" id="KW-0808">Transferase</keyword>
<keyword evidence="2" id="KW-0328">Glycosyltransferase</keyword>
<dbReference type="GO" id="GO:0008194">
    <property type="term" value="F:UDP-glycosyltransferase activity"/>
    <property type="evidence" value="ECO:0007669"/>
    <property type="project" value="InterPro"/>
</dbReference>
<comment type="similarity">
    <text evidence="1">Belongs to the glycosyltransferase 28 family.</text>
</comment>
<dbReference type="PANTHER" id="PTHR48050">
    <property type="entry name" value="STEROL 3-BETA-GLUCOSYLTRANSFERASE"/>
    <property type="match status" value="1"/>
</dbReference>
<dbReference type="InterPro" id="IPR002213">
    <property type="entry name" value="UDP_glucos_trans"/>
</dbReference>
<dbReference type="Proteomes" id="UP000236723">
    <property type="component" value="Unassembled WGS sequence"/>
</dbReference>
<name>A0A1H6DEJ4_9ACTN</name>
<dbReference type="GO" id="GO:0017000">
    <property type="term" value="P:antibiotic biosynthetic process"/>
    <property type="evidence" value="ECO:0007669"/>
    <property type="project" value="UniProtKB-ARBA"/>
</dbReference>
<dbReference type="Gene3D" id="3.40.50.2000">
    <property type="entry name" value="Glycogen Phosphorylase B"/>
    <property type="match status" value="2"/>
</dbReference>
<evidence type="ECO:0000313" key="7">
    <source>
        <dbReference type="EMBL" id="SEG83644.1"/>
    </source>
</evidence>
<dbReference type="GO" id="GO:0016758">
    <property type="term" value="F:hexosyltransferase activity"/>
    <property type="evidence" value="ECO:0007669"/>
    <property type="project" value="UniProtKB-ARBA"/>
</dbReference>
<evidence type="ECO:0000313" key="8">
    <source>
        <dbReference type="Proteomes" id="UP000236723"/>
    </source>
</evidence>
<dbReference type="Pfam" id="PF21036">
    <property type="entry name" value="EryCIII-like_N"/>
    <property type="match status" value="1"/>
</dbReference>
<dbReference type="SUPFAM" id="SSF53756">
    <property type="entry name" value="UDP-Glycosyltransferase/glycogen phosphorylase"/>
    <property type="match status" value="1"/>
</dbReference>
<dbReference type="OrthoDB" id="5488434at2"/>
<evidence type="ECO:0000256" key="3">
    <source>
        <dbReference type="ARBA" id="ARBA00022679"/>
    </source>
</evidence>
<evidence type="ECO:0000259" key="5">
    <source>
        <dbReference type="Pfam" id="PF06722"/>
    </source>
</evidence>
<evidence type="ECO:0000256" key="2">
    <source>
        <dbReference type="ARBA" id="ARBA00022676"/>
    </source>
</evidence>
<feature type="chain" id="PRO_5009295819" evidence="4">
    <location>
        <begin position="24"/>
        <end position="389"/>
    </location>
</feature>
<keyword evidence="8" id="KW-1185">Reference proteome</keyword>
<dbReference type="InterPro" id="IPR050426">
    <property type="entry name" value="Glycosyltransferase_28"/>
</dbReference>
<dbReference type="EMBL" id="FNVO01000016">
    <property type="protein sequence ID" value="SEG83644.1"/>
    <property type="molecule type" value="Genomic_DNA"/>
</dbReference>
<feature type="domain" description="Erythromycin biosynthesis protein CIII-like N-terminal" evidence="6">
    <location>
        <begin position="23"/>
        <end position="228"/>
    </location>
</feature>